<feature type="region of interest" description="Disordered" evidence="2">
    <location>
        <begin position="66"/>
        <end position="86"/>
    </location>
</feature>
<evidence type="ECO:0000256" key="1">
    <source>
        <dbReference type="ARBA" id="ARBA00023242"/>
    </source>
</evidence>
<proteinExistence type="predicted"/>
<dbReference type="Pfam" id="PF04082">
    <property type="entry name" value="Fungal_trans"/>
    <property type="match status" value="1"/>
</dbReference>
<sequence length="639" mass="72887">MELDMSLPASGPSGMALRHEPSPPKRLRLSEGITNDDNAVPEWDCSAPYEQWLDYSAYERRYKSPSLQSSGQEISAESDVLPAQNDDVDSEQVVELRKSTGPMPTFFHPNVDMTTALLSSHPWIQPAKNPALVQYGDPFSVPFHQGRSERLDLVPHFYSYAVKISLLPIRKVQHQLVINYFQYIHPMFPVVDEYHFTEMYRKFRGYEEFMEPEDFMLYQAIVAAGFGHLSESQLQRTPYASVHEGQQAQFDQVKARYWSEPTSDPVVLTQICLIISLWSPGSAGTQNNSYWLNLAFKHATAGELWKAKPTADGRPCRRRLLWWCCMVRDRVLALGMRRPYRLHKDPFQEPLISELDFGLEATSPLYTDTQSKRIAIMGFIWLCKLSEIMAAIAVFQRKNRFSRDWDADGIGISTSELEQVSAFDQDLKDWKDAFEAAAIDMAGRKEKDDAVPFIILRVVCNCLLAVLYQSYLHLSWIEHTSFTEKIVDPLQRMKEGARAVESSVLGLISNKRSDTLPNWLVSWVTLPAAVHYVRQRVINSTPDKVLMPCLNKFMRRTTGAQHMFLILIKATKESLQRFGNHTNKIAQPYDPTIMFGRKIAPSANHFEDDEPAPNKARITEARILASVTKALDVALELNC</sequence>
<evidence type="ECO:0000256" key="2">
    <source>
        <dbReference type="SAM" id="MobiDB-lite"/>
    </source>
</evidence>
<organism evidence="4 5">
    <name type="scientific">Oidiodendron maius (strain Zn)</name>
    <dbReference type="NCBI Taxonomy" id="913774"/>
    <lineage>
        <taxon>Eukaryota</taxon>
        <taxon>Fungi</taxon>
        <taxon>Dikarya</taxon>
        <taxon>Ascomycota</taxon>
        <taxon>Pezizomycotina</taxon>
        <taxon>Leotiomycetes</taxon>
        <taxon>Leotiomycetes incertae sedis</taxon>
        <taxon>Myxotrichaceae</taxon>
        <taxon>Oidiodendron</taxon>
    </lineage>
</organism>
<accession>A0A0C3H5L5</accession>
<dbReference type="PANTHER" id="PTHR47425:SF2">
    <property type="entry name" value="FARB-RELATED"/>
    <property type="match status" value="1"/>
</dbReference>
<keyword evidence="1" id="KW-0539">Nucleus</keyword>
<dbReference type="AlphaFoldDB" id="A0A0C3H5L5"/>
<dbReference type="HOGENOM" id="CLU_428325_0_0_1"/>
<evidence type="ECO:0000259" key="3">
    <source>
        <dbReference type="Pfam" id="PF04082"/>
    </source>
</evidence>
<dbReference type="OrthoDB" id="5041285at2759"/>
<feature type="region of interest" description="Disordered" evidence="2">
    <location>
        <begin position="1"/>
        <end position="41"/>
    </location>
</feature>
<protein>
    <recommendedName>
        <fullName evidence="3">Xylanolytic transcriptional activator regulatory domain-containing protein</fullName>
    </recommendedName>
</protein>
<evidence type="ECO:0000313" key="4">
    <source>
        <dbReference type="EMBL" id="KIM97731.1"/>
    </source>
</evidence>
<dbReference type="GO" id="GO:0003677">
    <property type="term" value="F:DNA binding"/>
    <property type="evidence" value="ECO:0007669"/>
    <property type="project" value="InterPro"/>
</dbReference>
<gene>
    <name evidence="4" type="ORF">OIDMADRAFT_182109</name>
</gene>
<dbReference type="Proteomes" id="UP000054321">
    <property type="component" value="Unassembled WGS sequence"/>
</dbReference>
<keyword evidence="5" id="KW-1185">Reference proteome</keyword>
<feature type="compositionally biased region" description="Polar residues" evidence="2">
    <location>
        <begin position="66"/>
        <end position="75"/>
    </location>
</feature>
<dbReference type="CDD" id="cd12148">
    <property type="entry name" value="fungal_TF_MHR"/>
    <property type="match status" value="1"/>
</dbReference>
<dbReference type="InParanoid" id="A0A0C3H5L5"/>
<dbReference type="GO" id="GO:0006351">
    <property type="term" value="P:DNA-templated transcription"/>
    <property type="evidence" value="ECO:0007669"/>
    <property type="project" value="InterPro"/>
</dbReference>
<dbReference type="GO" id="GO:0008270">
    <property type="term" value="F:zinc ion binding"/>
    <property type="evidence" value="ECO:0007669"/>
    <property type="project" value="InterPro"/>
</dbReference>
<feature type="domain" description="Xylanolytic transcriptional activator regulatory" evidence="3">
    <location>
        <begin position="179"/>
        <end position="431"/>
    </location>
</feature>
<name>A0A0C3H5L5_OIDMZ</name>
<reference evidence="4 5" key="1">
    <citation type="submission" date="2014-04" db="EMBL/GenBank/DDBJ databases">
        <authorList>
            <consortium name="DOE Joint Genome Institute"/>
            <person name="Kuo A."/>
            <person name="Martino E."/>
            <person name="Perotto S."/>
            <person name="Kohler A."/>
            <person name="Nagy L.G."/>
            <person name="Floudas D."/>
            <person name="Copeland A."/>
            <person name="Barry K.W."/>
            <person name="Cichocki N."/>
            <person name="Veneault-Fourrey C."/>
            <person name="LaButti K."/>
            <person name="Lindquist E.A."/>
            <person name="Lipzen A."/>
            <person name="Lundell T."/>
            <person name="Morin E."/>
            <person name="Murat C."/>
            <person name="Sun H."/>
            <person name="Tunlid A."/>
            <person name="Henrissat B."/>
            <person name="Grigoriev I.V."/>
            <person name="Hibbett D.S."/>
            <person name="Martin F."/>
            <person name="Nordberg H.P."/>
            <person name="Cantor M.N."/>
            <person name="Hua S.X."/>
        </authorList>
    </citation>
    <scope>NUCLEOTIDE SEQUENCE [LARGE SCALE GENOMIC DNA]</scope>
    <source>
        <strain evidence="4 5">Zn</strain>
    </source>
</reference>
<evidence type="ECO:0000313" key="5">
    <source>
        <dbReference type="Proteomes" id="UP000054321"/>
    </source>
</evidence>
<dbReference type="EMBL" id="KN832881">
    <property type="protein sequence ID" value="KIM97731.1"/>
    <property type="molecule type" value="Genomic_DNA"/>
</dbReference>
<reference evidence="5" key="2">
    <citation type="submission" date="2015-01" db="EMBL/GenBank/DDBJ databases">
        <title>Evolutionary Origins and Diversification of the Mycorrhizal Mutualists.</title>
        <authorList>
            <consortium name="DOE Joint Genome Institute"/>
            <consortium name="Mycorrhizal Genomics Consortium"/>
            <person name="Kohler A."/>
            <person name="Kuo A."/>
            <person name="Nagy L.G."/>
            <person name="Floudas D."/>
            <person name="Copeland A."/>
            <person name="Barry K.W."/>
            <person name="Cichocki N."/>
            <person name="Veneault-Fourrey C."/>
            <person name="LaButti K."/>
            <person name="Lindquist E.A."/>
            <person name="Lipzen A."/>
            <person name="Lundell T."/>
            <person name="Morin E."/>
            <person name="Murat C."/>
            <person name="Riley R."/>
            <person name="Ohm R."/>
            <person name="Sun H."/>
            <person name="Tunlid A."/>
            <person name="Henrissat B."/>
            <person name="Grigoriev I.V."/>
            <person name="Hibbett D.S."/>
            <person name="Martin F."/>
        </authorList>
    </citation>
    <scope>NUCLEOTIDE SEQUENCE [LARGE SCALE GENOMIC DNA]</scope>
    <source>
        <strain evidence="5">Zn</strain>
    </source>
</reference>
<dbReference type="InterPro" id="IPR007219">
    <property type="entry name" value="XnlR_reg_dom"/>
</dbReference>
<dbReference type="PANTHER" id="PTHR47425">
    <property type="entry name" value="FARB-RELATED"/>
    <property type="match status" value="1"/>
</dbReference>
<dbReference type="InterPro" id="IPR052761">
    <property type="entry name" value="Fungal_Detox/Toxin_TFs"/>
</dbReference>